<dbReference type="Proteomes" id="UP001341840">
    <property type="component" value="Unassembled WGS sequence"/>
</dbReference>
<reference evidence="3 4" key="1">
    <citation type="journal article" date="2023" name="Plants (Basel)">
        <title>Bridging the Gap: Combining Genomics and Transcriptomics Approaches to Understand Stylosanthes scabra, an Orphan Legume from the Brazilian Caatinga.</title>
        <authorList>
            <person name="Ferreira-Neto J.R.C."/>
            <person name="da Silva M.D."/>
            <person name="Binneck E."/>
            <person name="de Melo N.F."/>
            <person name="da Silva R.H."/>
            <person name="de Melo A.L.T.M."/>
            <person name="Pandolfi V."/>
            <person name="Bustamante F.O."/>
            <person name="Brasileiro-Vidal A.C."/>
            <person name="Benko-Iseppon A.M."/>
        </authorList>
    </citation>
    <scope>NUCLEOTIDE SEQUENCE [LARGE SCALE GENOMIC DNA]</scope>
    <source>
        <tissue evidence="3">Leaves</tissue>
    </source>
</reference>
<protein>
    <submittedName>
        <fullName evidence="3">Uncharacterized protein</fullName>
    </submittedName>
</protein>
<sequence>MGTGGEVEERVDSEIESSPGLTESKWFCAEEVPGWGSGGGAASSLTLEEGAIGKLEKKWCSTERKVAMVAMVVRRSQSRGRWLGCSLGGSAGGLMMMMMMMMMTEKGGYG</sequence>
<organism evidence="3 4">
    <name type="scientific">Stylosanthes scabra</name>
    <dbReference type="NCBI Taxonomy" id="79078"/>
    <lineage>
        <taxon>Eukaryota</taxon>
        <taxon>Viridiplantae</taxon>
        <taxon>Streptophyta</taxon>
        <taxon>Embryophyta</taxon>
        <taxon>Tracheophyta</taxon>
        <taxon>Spermatophyta</taxon>
        <taxon>Magnoliopsida</taxon>
        <taxon>eudicotyledons</taxon>
        <taxon>Gunneridae</taxon>
        <taxon>Pentapetalae</taxon>
        <taxon>rosids</taxon>
        <taxon>fabids</taxon>
        <taxon>Fabales</taxon>
        <taxon>Fabaceae</taxon>
        <taxon>Papilionoideae</taxon>
        <taxon>50 kb inversion clade</taxon>
        <taxon>dalbergioids sensu lato</taxon>
        <taxon>Dalbergieae</taxon>
        <taxon>Pterocarpus clade</taxon>
        <taxon>Stylosanthes</taxon>
    </lineage>
</organism>
<dbReference type="EMBL" id="JASCZI010272466">
    <property type="protein sequence ID" value="MED6222355.1"/>
    <property type="molecule type" value="Genomic_DNA"/>
</dbReference>
<keyword evidence="2" id="KW-0812">Transmembrane</keyword>
<accession>A0ABU6ZK97</accession>
<evidence type="ECO:0000313" key="3">
    <source>
        <dbReference type="EMBL" id="MED6222355.1"/>
    </source>
</evidence>
<keyword evidence="4" id="KW-1185">Reference proteome</keyword>
<name>A0ABU6ZK97_9FABA</name>
<keyword evidence="2" id="KW-0472">Membrane</keyword>
<keyword evidence="2" id="KW-1133">Transmembrane helix</keyword>
<comment type="caution">
    <text evidence="3">The sequence shown here is derived from an EMBL/GenBank/DDBJ whole genome shotgun (WGS) entry which is preliminary data.</text>
</comment>
<evidence type="ECO:0000256" key="1">
    <source>
        <dbReference type="SAM" id="MobiDB-lite"/>
    </source>
</evidence>
<evidence type="ECO:0000256" key="2">
    <source>
        <dbReference type="SAM" id="Phobius"/>
    </source>
</evidence>
<proteinExistence type="predicted"/>
<feature type="transmembrane region" description="Helical" evidence="2">
    <location>
        <begin position="82"/>
        <end position="103"/>
    </location>
</feature>
<gene>
    <name evidence="3" type="ORF">PIB30_063530</name>
</gene>
<evidence type="ECO:0000313" key="4">
    <source>
        <dbReference type="Proteomes" id="UP001341840"/>
    </source>
</evidence>
<feature type="region of interest" description="Disordered" evidence="1">
    <location>
        <begin position="1"/>
        <end position="22"/>
    </location>
</feature>